<dbReference type="InterPro" id="IPR012657">
    <property type="entry name" value="23S_rRNA-intervening_sequence"/>
</dbReference>
<dbReference type="Pfam" id="PF05635">
    <property type="entry name" value="23S_rRNA_IVP"/>
    <property type="match status" value="1"/>
</dbReference>
<protein>
    <recommendedName>
        <fullName evidence="3">Four helix bundle protein</fullName>
    </recommendedName>
</protein>
<dbReference type="EMBL" id="MFJX01000069">
    <property type="protein sequence ID" value="OGG29397.1"/>
    <property type="molecule type" value="Genomic_DNA"/>
</dbReference>
<reference evidence="1 2" key="1">
    <citation type="journal article" date="2016" name="Nat. Commun.">
        <title>Thousands of microbial genomes shed light on interconnected biogeochemical processes in an aquifer system.</title>
        <authorList>
            <person name="Anantharaman K."/>
            <person name="Brown C.T."/>
            <person name="Hug L.A."/>
            <person name="Sharon I."/>
            <person name="Castelle C.J."/>
            <person name="Probst A.J."/>
            <person name="Thomas B.C."/>
            <person name="Singh A."/>
            <person name="Wilkins M.J."/>
            <person name="Karaoz U."/>
            <person name="Brodie E.L."/>
            <person name="Williams K.H."/>
            <person name="Hubbard S.S."/>
            <person name="Banfield J.F."/>
        </authorList>
    </citation>
    <scope>NUCLEOTIDE SEQUENCE [LARGE SCALE GENOMIC DNA]</scope>
</reference>
<proteinExistence type="predicted"/>
<evidence type="ECO:0000313" key="2">
    <source>
        <dbReference type="Proteomes" id="UP000176450"/>
    </source>
</evidence>
<evidence type="ECO:0008006" key="3">
    <source>
        <dbReference type="Google" id="ProtNLM"/>
    </source>
</evidence>
<dbReference type="Gene3D" id="1.20.1440.60">
    <property type="entry name" value="23S rRNA-intervening sequence"/>
    <property type="match status" value="1"/>
</dbReference>
<dbReference type="InterPro" id="IPR036583">
    <property type="entry name" value="23S_rRNA_IVS_sf"/>
</dbReference>
<dbReference type="SUPFAM" id="SSF158446">
    <property type="entry name" value="IVS-encoded protein-like"/>
    <property type="match status" value="1"/>
</dbReference>
<dbReference type="NCBIfam" id="TIGR02436">
    <property type="entry name" value="four helix bundle protein"/>
    <property type="match status" value="1"/>
</dbReference>
<evidence type="ECO:0000313" key="1">
    <source>
        <dbReference type="EMBL" id="OGG29397.1"/>
    </source>
</evidence>
<gene>
    <name evidence="1" type="ORF">A3A63_02505</name>
</gene>
<dbReference type="AlphaFoldDB" id="A0A1F6AYK1"/>
<comment type="caution">
    <text evidence="1">The sequence shown here is derived from an EMBL/GenBank/DDBJ whole genome shotgun (WGS) entry which is preliminary data.</text>
</comment>
<organism evidence="1 2">
    <name type="scientific">Candidatus Gottesmanbacteria bacterium RIFCSPLOWO2_01_FULL_46_9</name>
    <dbReference type="NCBI Taxonomy" id="1798394"/>
    <lineage>
        <taxon>Bacteria</taxon>
        <taxon>Candidatus Gottesmaniibacteriota</taxon>
    </lineage>
</organism>
<sequence>MNKYSNTPQDIHIRIYRFILDCFRDVVRKIPKNTENIPIISQLSSSLTSIGANDQEADAAGSRKDFIAKYVIVKKEAKETIYWLSFVRDSGFIPVSVIGPYITEGNEILLIVSKIIQNAKPNL</sequence>
<dbReference type="Proteomes" id="UP000176450">
    <property type="component" value="Unassembled WGS sequence"/>
</dbReference>
<name>A0A1F6AYK1_9BACT</name>
<accession>A0A1F6AYK1</accession>